<dbReference type="RefSeq" id="WP_199692335.1">
    <property type="nucleotide sequence ID" value="NZ_RCDB01000001.1"/>
</dbReference>
<evidence type="ECO:0000313" key="3">
    <source>
        <dbReference type="EMBL" id="RLK52259.1"/>
    </source>
</evidence>
<sequence>MDPLWASIAEFWWVAPAAAGLGAAGLIGVHHRRTAARRIEVDTARLELRGAQSDAVAARSAARIARADLARVQAERAASRASGDDVAAARRELTTAQRDAKAAAASVRSRRARLTAARAALPHTSDPARLPLARLMAEHDAVTAAWMQYETDPAKLIAFPEMPDARVPVTAVFLSARAAASQARPRDAKARITPAEYAAYRDAVHRLTLAFKDAEASAWREARASGAVPPQPQAWVSVTQTAVLRSGEVLARVAEETIAALRQPRGDRDQDARGSQARRTPGTAPTAGPASAPHADRIPDAAPPASGGNPVWPVPSRETRRPDA</sequence>
<keyword evidence="4" id="KW-1185">Reference proteome</keyword>
<keyword evidence="2" id="KW-1133">Transmembrane helix</keyword>
<feature type="region of interest" description="Disordered" evidence="1">
    <location>
        <begin position="260"/>
        <end position="324"/>
    </location>
</feature>
<name>A0A498CAN9_9MICO</name>
<accession>A0A498CAN9</accession>
<keyword evidence="2" id="KW-0472">Membrane</keyword>
<evidence type="ECO:0000256" key="2">
    <source>
        <dbReference type="SAM" id="Phobius"/>
    </source>
</evidence>
<dbReference type="AlphaFoldDB" id="A0A498CAN9"/>
<evidence type="ECO:0000256" key="1">
    <source>
        <dbReference type="SAM" id="MobiDB-lite"/>
    </source>
</evidence>
<protein>
    <submittedName>
        <fullName evidence="3">Uncharacterized protein</fullName>
    </submittedName>
</protein>
<dbReference type="Proteomes" id="UP000273158">
    <property type="component" value="Unassembled WGS sequence"/>
</dbReference>
<dbReference type="EMBL" id="RCDB01000001">
    <property type="protein sequence ID" value="RLK52259.1"/>
    <property type="molecule type" value="Genomic_DNA"/>
</dbReference>
<feature type="transmembrane region" description="Helical" evidence="2">
    <location>
        <begin position="12"/>
        <end position="29"/>
    </location>
</feature>
<gene>
    <name evidence="3" type="ORF">C7474_0191</name>
</gene>
<keyword evidence="2" id="KW-0812">Transmembrane</keyword>
<evidence type="ECO:0000313" key="4">
    <source>
        <dbReference type="Proteomes" id="UP000273158"/>
    </source>
</evidence>
<reference evidence="3 4" key="1">
    <citation type="journal article" date="2015" name="Stand. Genomic Sci.">
        <title>Genomic Encyclopedia of Bacterial and Archaeal Type Strains, Phase III: the genomes of soil and plant-associated and newly described type strains.</title>
        <authorList>
            <person name="Whitman W.B."/>
            <person name="Woyke T."/>
            <person name="Klenk H.P."/>
            <person name="Zhou Y."/>
            <person name="Lilburn T.G."/>
            <person name="Beck B.J."/>
            <person name="De Vos P."/>
            <person name="Vandamme P."/>
            <person name="Eisen J.A."/>
            <person name="Garrity G."/>
            <person name="Hugenholtz P."/>
            <person name="Kyrpides N.C."/>
        </authorList>
    </citation>
    <scope>NUCLEOTIDE SEQUENCE [LARGE SCALE GENOMIC DNA]</scope>
    <source>
        <strain evidence="3 4">S2T63</strain>
    </source>
</reference>
<proteinExistence type="predicted"/>
<organism evidence="3 4">
    <name type="scientific">Microbacterium telephonicum</name>
    <dbReference type="NCBI Taxonomy" id="1714841"/>
    <lineage>
        <taxon>Bacteria</taxon>
        <taxon>Bacillati</taxon>
        <taxon>Actinomycetota</taxon>
        <taxon>Actinomycetes</taxon>
        <taxon>Micrococcales</taxon>
        <taxon>Microbacteriaceae</taxon>
        <taxon>Microbacterium</taxon>
    </lineage>
</organism>
<comment type="caution">
    <text evidence="3">The sequence shown here is derived from an EMBL/GenBank/DDBJ whole genome shotgun (WGS) entry which is preliminary data.</text>
</comment>
<feature type="compositionally biased region" description="Low complexity" evidence="1">
    <location>
        <begin position="277"/>
        <end position="293"/>
    </location>
</feature>